<dbReference type="Gene3D" id="3.40.50.300">
    <property type="entry name" value="P-loop containing nucleotide triphosphate hydrolases"/>
    <property type="match status" value="1"/>
</dbReference>
<keyword evidence="7" id="KW-1185">Reference proteome</keyword>
<sequence length="330" mass="36690">MQIYFAVFGKEVAKVGSGEPVTQEIREIKVNENFYIYDTKGIERKDYEATIGEVKNFITERAKKPQDEQIHIVWLCIQEPSRRVEQSEKELYKFLKDGDYTTMIVITKANQDKDPQTGEKFSDIVKRYFNVNDEHLERTIAIESEDDDGNEIPLKGINDLIEKTYDKLEGALKSAFARKQKYNKEIRRKNALEIINYYSAAAGAVTATPIPFSDIALILPTQLAMITHISKEYGLNFNADDIKKVVVAFTGVAAGIAARAIVGNLVKFIPGIGSIAGGVINGTMAVGATKLMGNAYLAYLEDNFDLILSGGFDLSGLTPDIIKALTDRVK</sequence>
<evidence type="ECO:0000313" key="6">
    <source>
        <dbReference type="EMBL" id="MDL0089182.1"/>
    </source>
</evidence>
<dbReference type="EMBL" id="JANURM010000008">
    <property type="protein sequence ID" value="MDL0089182.1"/>
    <property type="molecule type" value="Genomic_DNA"/>
</dbReference>
<dbReference type="Proteomes" id="UP001173801">
    <property type="component" value="Unassembled WGS sequence"/>
</dbReference>
<evidence type="ECO:0000256" key="1">
    <source>
        <dbReference type="ARBA" id="ARBA00004141"/>
    </source>
</evidence>
<dbReference type="CDD" id="cd00882">
    <property type="entry name" value="Ras_like_GTPase"/>
    <property type="match status" value="1"/>
</dbReference>
<gene>
    <name evidence="6" type="ORF">NYG85_07375</name>
</gene>
<dbReference type="RefSeq" id="WP_284937838.1">
    <property type="nucleotide sequence ID" value="NZ_JANURM010000008.1"/>
</dbReference>
<dbReference type="Pfam" id="PF05128">
    <property type="entry name" value="DUF697"/>
    <property type="match status" value="1"/>
</dbReference>
<evidence type="ECO:0000256" key="2">
    <source>
        <dbReference type="ARBA" id="ARBA00022692"/>
    </source>
</evidence>
<keyword evidence="2" id="KW-0812">Transmembrane</keyword>
<organism evidence="6 7">
    <name type="scientific">Campylobacter gastrosuis</name>
    <dbReference type="NCBI Taxonomy" id="2974576"/>
    <lineage>
        <taxon>Bacteria</taxon>
        <taxon>Pseudomonadati</taxon>
        <taxon>Campylobacterota</taxon>
        <taxon>Epsilonproteobacteria</taxon>
        <taxon>Campylobacterales</taxon>
        <taxon>Campylobacteraceae</taxon>
        <taxon>Campylobacter</taxon>
    </lineage>
</organism>
<reference evidence="6" key="2">
    <citation type="journal article" date="2023" name="Microorganisms">
        <title>Isolation and Genomic Characteristics of Cat-Borne Campylobacter felis sp. nov. and Sheep-Borne Campylobacter ovis sp. nov.</title>
        <authorList>
            <person name="Wang H."/>
            <person name="Li Y."/>
            <person name="Gu Y."/>
            <person name="Zhou G."/>
            <person name="Chen X."/>
            <person name="Zhang X."/>
            <person name="Shao Z."/>
            <person name="Zhang J."/>
            <person name="Zhang M."/>
        </authorList>
    </citation>
    <scope>NUCLEOTIDE SEQUENCE</scope>
    <source>
        <strain evidence="6">PS10</strain>
    </source>
</reference>
<dbReference type="InterPro" id="IPR021147">
    <property type="entry name" value="DUF697"/>
</dbReference>
<dbReference type="Pfam" id="PF01926">
    <property type="entry name" value="MMR_HSR1"/>
    <property type="match status" value="1"/>
</dbReference>
<name>A0ABT7HQI5_9BACT</name>
<keyword evidence="3" id="KW-1133">Transmembrane helix</keyword>
<comment type="caution">
    <text evidence="6">The sequence shown here is derived from an EMBL/GenBank/DDBJ whole genome shotgun (WGS) entry which is preliminary data.</text>
</comment>
<dbReference type="InterPro" id="IPR027417">
    <property type="entry name" value="P-loop_NTPase"/>
</dbReference>
<dbReference type="SUPFAM" id="SSF52540">
    <property type="entry name" value="P-loop containing nucleoside triphosphate hydrolases"/>
    <property type="match status" value="1"/>
</dbReference>
<proteinExistence type="predicted"/>
<evidence type="ECO:0000256" key="4">
    <source>
        <dbReference type="ARBA" id="ARBA00023136"/>
    </source>
</evidence>
<reference evidence="6" key="1">
    <citation type="submission" date="2022-08" db="EMBL/GenBank/DDBJ databases">
        <authorList>
            <person name="Wang H."/>
        </authorList>
    </citation>
    <scope>NUCLEOTIDE SEQUENCE</scope>
    <source>
        <strain evidence="6">PS10</strain>
    </source>
</reference>
<keyword evidence="4" id="KW-0472">Membrane</keyword>
<evidence type="ECO:0000313" key="7">
    <source>
        <dbReference type="Proteomes" id="UP001173801"/>
    </source>
</evidence>
<comment type="subcellular location">
    <subcellularLocation>
        <location evidence="1">Membrane</location>
        <topology evidence="1">Multi-pass membrane protein</topology>
    </subcellularLocation>
</comment>
<dbReference type="InterPro" id="IPR006073">
    <property type="entry name" value="GTP-bd"/>
</dbReference>
<accession>A0ABT7HQI5</accession>
<feature type="domain" description="G" evidence="5">
    <location>
        <begin position="7"/>
        <end position="108"/>
    </location>
</feature>
<evidence type="ECO:0000256" key="3">
    <source>
        <dbReference type="ARBA" id="ARBA00022989"/>
    </source>
</evidence>
<protein>
    <submittedName>
        <fullName evidence="6">GTP-binding DUF697 domain-containing protein</fullName>
    </submittedName>
</protein>
<evidence type="ECO:0000259" key="5">
    <source>
        <dbReference type="Pfam" id="PF01926"/>
    </source>
</evidence>